<protein>
    <recommendedName>
        <fullName evidence="2">histidine kinase</fullName>
        <ecNumber evidence="2">2.7.13.3</ecNumber>
    </recommendedName>
</protein>
<keyword evidence="5" id="KW-0547">Nucleotide-binding</keyword>
<keyword evidence="3" id="KW-0597">Phosphoprotein</keyword>
<gene>
    <name evidence="11" type="ORF">ACFFLM_03030</name>
</gene>
<evidence type="ECO:0000256" key="8">
    <source>
        <dbReference type="ARBA" id="ARBA00023012"/>
    </source>
</evidence>
<dbReference type="PANTHER" id="PTHR24421">
    <property type="entry name" value="NITRATE/NITRITE SENSOR PROTEIN NARX-RELATED"/>
    <property type="match status" value="1"/>
</dbReference>
<evidence type="ECO:0000313" key="12">
    <source>
        <dbReference type="Proteomes" id="UP001589733"/>
    </source>
</evidence>
<dbReference type="PROSITE" id="PS50109">
    <property type="entry name" value="HIS_KIN"/>
    <property type="match status" value="1"/>
</dbReference>
<feature type="transmembrane region" description="Helical" evidence="9">
    <location>
        <begin position="69"/>
        <end position="89"/>
    </location>
</feature>
<dbReference type="EC" id="2.7.13.3" evidence="2"/>
<dbReference type="SUPFAM" id="SSF55874">
    <property type="entry name" value="ATPase domain of HSP90 chaperone/DNA topoisomerase II/histidine kinase"/>
    <property type="match status" value="1"/>
</dbReference>
<dbReference type="InterPro" id="IPR036890">
    <property type="entry name" value="HATPase_C_sf"/>
</dbReference>
<dbReference type="Pfam" id="PF02518">
    <property type="entry name" value="HATPase_c"/>
    <property type="match status" value="1"/>
</dbReference>
<proteinExistence type="predicted"/>
<evidence type="ECO:0000256" key="2">
    <source>
        <dbReference type="ARBA" id="ARBA00012438"/>
    </source>
</evidence>
<feature type="transmembrane region" description="Helical" evidence="9">
    <location>
        <begin position="258"/>
        <end position="275"/>
    </location>
</feature>
<sequence>MHSDPAQSSSGTAIRRFGQLETWLWPAGPLLVAGLILRWTGHRHWLDLVWTVRQLEAPTWLPVLTRVRFGLDVGSLVLAAVAAALTLHYEGGRRRWAIAGAVTLLGALSSGLLDPWVNGVSLPLTIGTLLLLGFLLRQDFTRSASAAERWSGAALLLCLLTFTLGSLPLNLVGEPAPLFGSARLAVWWNGLARPGVRNLGLALFLLCRALVWLERRPGALRSGLARAAVLVGLAGFTTLVYASVVAGVGSLLGAENNFWLGLIAATVVAASFAPARQGLSHGVARLLYGQRDDPFLVTRQVAWALSSSADPRQRLETALRVLCSTLRLPGAELRLGSGEVLRCGRGADSGEVWPLVSAGERVGGLAVARRGGHERWSGEDRLLLDAVAGQLADGAQAWELTEALRSSRERLVRAGEDERRRLRRDLHDGLGPALSGLGLKLEAARLLLGRAPDRAEAQLAILRDDVRESVNEVRRLVHDLRPPKLDDLGLPAALEDSLSQVRASGLSAAFELTSPLPPLSAATEVAVYRIAQEALTNAVKHARATHITVRLNVVSRCLTLEIVDDGVGVPEIREPGIGTRSMRERAEALSGSLEWIQPAQRGTLIRATLPLGD</sequence>
<accession>A0ABV6ATY4</accession>
<comment type="catalytic activity">
    <reaction evidence="1">
        <text>ATP + protein L-histidine = ADP + protein N-phospho-L-histidine.</text>
        <dbReference type="EC" id="2.7.13.3"/>
    </reaction>
</comment>
<evidence type="ECO:0000259" key="10">
    <source>
        <dbReference type="PROSITE" id="PS50109"/>
    </source>
</evidence>
<dbReference type="Pfam" id="PF07730">
    <property type="entry name" value="HisKA_3"/>
    <property type="match status" value="1"/>
</dbReference>
<dbReference type="PANTHER" id="PTHR24421:SF10">
    <property type="entry name" value="NITRATE_NITRITE SENSOR PROTEIN NARQ"/>
    <property type="match status" value="1"/>
</dbReference>
<dbReference type="RefSeq" id="WP_380005416.1">
    <property type="nucleotide sequence ID" value="NZ_JBHLYR010000010.1"/>
</dbReference>
<dbReference type="InterPro" id="IPR011712">
    <property type="entry name" value="Sig_transdc_His_kin_sub3_dim/P"/>
</dbReference>
<feature type="transmembrane region" description="Helical" evidence="9">
    <location>
        <begin position="96"/>
        <end position="113"/>
    </location>
</feature>
<evidence type="ECO:0000256" key="4">
    <source>
        <dbReference type="ARBA" id="ARBA00022679"/>
    </source>
</evidence>
<feature type="domain" description="Histidine kinase" evidence="10">
    <location>
        <begin position="425"/>
        <end position="613"/>
    </location>
</feature>
<dbReference type="Gene3D" id="1.20.5.1930">
    <property type="match status" value="1"/>
</dbReference>
<dbReference type="InterPro" id="IPR050482">
    <property type="entry name" value="Sensor_HK_TwoCompSys"/>
</dbReference>
<feature type="transmembrane region" description="Helical" evidence="9">
    <location>
        <begin position="223"/>
        <end position="252"/>
    </location>
</feature>
<comment type="caution">
    <text evidence="11">The sequence shown here is derived from an EMBL/GenBank/DDBJ whole genome shotgun (WGS) entry which is preliminary data.</text>
</comment>
<keyword evidence="7" id="KW-0067">ATP-binding</keyword>
<evidence type="ECO:0000256" key="3">
    <source>
        <dbReference type="ARBA" id="ARBA00022553"/>
    </source>
</evidence>
<keyword evidence="4" id="KW-0808">Transferase</keyword>
<feature type="transmembrane region" description="Helical" evidence="9">
    <location>
        <begin position="119"/>
        <end position="138"/>
    </location>
</feature>
<evidence type="ECO:0000256" key="7">
    <source>
        <dbReference type="ARBA" id="ARBA00022840"/>
    </source>
</evidence>
<keyword evidence="9" id="KW-0812">Transmembrane</keyword>
<dbReference type="SMART" id="SM00387">
    <property type="entry name" value="HATPase_c"/>
    <property type="match status" value="1"/>
</dbReference>
<dbReference type="CDD" id="cd16917">
    <property type="entry name" value="HATPase_UhpB-NarQ-NarX-like"/>
    <property type="match status" value="1"/>
</dbReference>
<reference evidence="11 12" key="1">
    <citation type="submission" date="2024-09" db="EMBL/GenBank/DDBJ databases">
        <authorList>
            <person name="Sun Q."/>
            <person name="Mori K."/>
        </authorList>
    </citation>
    <scope>NUCLEOTIDE SEQUENCE [LARGE SCALE GENOMIC DNA]</scope>
    <source>
        <strain evidence="11 12">JCM 13503</strain>
    </source>
</reference>
<keyword evidence="6 11" id="KW-0418">Kinase</keyword>
<evidence type="ECO:0000313" key="11">
    <source>
        <dbReference type="EMBL" id="MFB9990957.1"/>
    </source>
</evidence>
<feature type="transmembrane region" description="Helical" evidence="9">
    <location>
        <begin position="23"/>
        <end position="41"/>
    </location>
</feature>
<dbReference type="GO" id="GO:0016301">
    <property type="term" value="F:kinase activity"/>
    <property type="evidence" value="ECO:0007669"/>
    <property type="project" value="UniProtKB-KW"/>
</dbReference>
<evidence type="ECO:0000256" key="6">
    <source>
        <dbReference type="ARBA" id="ARBA00022777"/>
    </source>
</evidence>
<keyword evidence="9" id="KW-0472">Membrane</keyword>
<evidence type="ECO:0000256" key="9">
    <source>
        <dbReference type="SAM" id="Phobius"/>
    </source>
</evidence>
<name>A0ABV6ATY4_9DEIO</name>
<keyword evidence="12" id="KW-1185">Reference proteome</keyword>
<feature type="transmembrane region" description="Helical" evidence="9">
    <location>
        <begin position="150"/>
        <end position="171"/>
    </location>
</feature>
<keyword evidence="8" id="KW-0902">Two-component regulatory system</keyword>
<dbReference type="Gene3D" id="3.30.565.10">
    <property type="entry name" value="Histidine kinase-like ATPase, C-terminal domain"/>
    <property type="match status" value="1"/>
</dbReference>
<dbReference type="SUPFAM" id="SSF55781">
    <property type="entry name" value="GAF domain-like"/>
    <property type="match status" value="1"/>
</dbReference>
<keyword evidence="9" id="KW-1133">Transmembrane helix</keyword>
<dbReference type="InterPro" id="IPR003594">
    <property type="entry name" value="HATPase_dom"/>
</dbReference>
<dbReference type="EMBL" id="JBHLYR010000010">
    <property type="protein sequence ID" value="MFB9990957.1"/>
    <property type="molecule type" value="Genomic_DNA"/>
</dbReference>
<evidence type="ECO:0000256" key="1">
    <source>
        <dbReference type="ARBA" id="ARBA00000085"/>
    </source>
</evidence>
<organism evidence="11 12">
    <name type="scientific">Deinococcus oregonensis</name>
    <dbReference type="NCBI Taxonomy" id="1805970"/>
    <lineage>
        <taxon>Bacteria</taxon>
        <taxon>Thermotogati</taxon>
        <taxon>Deinococcota</taxon>
        <taxon>Deinococci</taxon>
        <taxon>Deinococcales</taxon>
        <taxon>Deinococcaceae</taxon>
        <taxon>Deinococcus</taxon>
    </lineage>
</organism>
<dbReference type="InterPro" id="IPR005467">
    <property type="entry name" value="His_kinase_dom"/>
</dbReference>
<dbReference type="Proteomes" id="UP001589733">
    <property type="component" value="Unassembled WGS sequence"/>
</dbReference>
<evidence type="ECO:0000256" key="5">
    <source>
        <dbReference type="ARBA" id="ARBA00022741"/>
    </source>
</evidence>